<dbReference type="SUPFAM" id="SSF110399">
    <property type="entry name" value="ThiG-like"/>
    <property type="match status" value="1"/>
</dbReference>
<evidence type="ECO:0000313" key="4">
    <source>
        <dbReference type="Proteomes" id="UP001188597"/>
    </source>
</evidence>
<organism evidence="3 4">
    <name type="scientific">Escallonia herrerae</name>
    <dbReference type="NCBI Taxonomy" id="1293975"/>
    <lineage>
        <taxon>Eukaryota</taxon>
        <taxon>Viridiplantae</taxon>
        <taxon>Streptophyta</taxon>
        <taxon>Embryophyta</taxon>
        <taxon>Tracheophyta</taxon>
        <taxon>Spermatophyta</taxon>
        <taxon>Magnoliopsida</taxon>
        <taxon>eudicotyledons</taxon>
        <taxon>Gunneridae</taxon>
        <taxon>Pentapetalae</taxon>
        <taxon>asterids</taxon>
        <taxon>campanulids</taxon>
        <taxon>Escalloniales</taxon>
        <taxon>Escalloniaceae</taxon>
        <taxon>Escallonia</taxon>
    </lineage>
</organism>
<reference evidence="3" key="1">
    <citation type="submission" date="2022-12" db="EMBL/GenBank/DDBJ databases">
        <title>Draft genome assemblies for two species of Escallonia (Escalloniales).</title>
        <authorList>
            <person name="Chanderbali A."/>
            <person name="Dervinis C."/>
            <person name="Anghel I."/>
            <person name="Soltis D."/>
            <person name="Soltis P."/>
            <person name="Zapata F."/>
        </authorList>
    </citation>
    <scope>NUCLEOTIDE SEQUENCE</scope>
    <source>
        <strain evidence="3">UCBG64.0493</strain>
        <tissue evidence="3">Leaf</tissue>
    </source>
</reference>
<dbReference type="PROSITE" id="PS51129">
    <property type="entry name" value="PDXS_SNZ_2"/>
    <property type="match status" value="1"/>
</dbReference>
<dbReference type="GO" id="GO:0006520">
    <property type="term" value="P:amino acid metabolic process"/>
    <property type="evidence" value="ECO:0007669"/>
    <property type="project" value="TreeGrafter"/>
</dbReference>
<proteinExistence type="inferred from homology"/>
<dbReference type="Gene3D" id="3.20.20.70">
    <property type="entry name" value="Aldolase class I"/>
    <property type="match status" value="1"/>
</dbReference>
<sequence length="90" mass="9907">MEDATLMMELGCDSVFVGLGVLKSGDQVRRRRAIVLAVHYSDLKALAANIDPNATVPPNPGYRDQDSHNALAFFIGLYTLYNTLSKPLRI</sequence>
<comment type="similarity">
    <text evidence="2">Belongs to the PdxS/SNZ family.</text>
</comment>
<evidence type="ECO:0000256" key="1">
    <source>
        <dbReference type="ARBA" id="ARBA00037142"/>
    </source>
</evidence>
<dbReference type="GO" id="GO:0016843">
    <property type="term" value="F:amine-lyase activity"/>
    <property type="evidence" value="ECO:0007669"/>
    <property type="project" value="TreeGrafter"/>
</dbReference>
<dbReference type="InterPro" id="IPR013785">
    <property type="entry name" value="Aldolase_TIM"/>
</dbReference>
<protein>
    <submittedName>
        <fullName evidence="3">Uncharacterized protein</fullName>
    </submittedName>
</protein>
<name>A0AA88WHN1_9ASTE</name>
<dbReference type="GO" id="GO:0008615">
    <property type="term" value="P:pyridoxine biosynthetic process"/>
    <property type="evidence" value="ECO:0007669"/>
    <property type="project" value="TreeGrafter"/>
</dbReference>
<dbReference type="InterPro" id="IPR001852">
    <property type="entry name" value="PdxS/SNZ"/>
</dbReference>
<dbReference type="GO" id="GO:0042823">
    <property type="term" value="P:pyridoxal phosphate biosynthetic process"/>
    <property type="evidence" value="ECO:0007669"/>
    <property type="project" value="InterPro"/>
</dbReference>
<comment type="caution">
    <text evidence="3">The sequence shown here is derived from an EMBL/GenBank/DDBJ whole genome shotgun (WGS) entry which is preliminary data.</text>
</comment>
<evidence type="ECO:0000313" key="3">
    <source>
        <dbReference type="EMBL" id="KAK3028056.1"/>
    </source>
</evidence>
<dbReference type="PANTHER" id="PTHR31829:SF0">
    <property type="entry name" value="PYRIDOXAL 5'-PHOSPHATE SYNTHASE SUBUNIT SNZ1-RELATED"/>
    <property type="match status" value="1"/>
</dbReference>
<dbReference type="Proteomes" id="UP001188597">
    <property type="component" value="Unassembled WGS sequence"/>
</dbReference>
<dbReference type="AlphaFoldDB" id="A0AA88WHN1"/>
<keyword evidence="4" id="KW-1185">Reference proteome</keyword>
<accession>A0AA88WHN1</accession>
<dbReference type="PANTHER" id="PTHR31829">
    <property type="entry name" value="PYRIDOXAL 5'-PHOSPHATE SYNTHASE SUBUNIT SNZ1-RELATED"/>
    <property type="match status" value="1"/>
</dbReference>
<dbReference type="EMBL" id="JAVXUP010000430">
    <property type="protein sequence ID" value="KAK3028056.1"/>
    <property type="molecule type" value="Genomic_DNA"/>
</dbReference>
<gene>
    <name evidence="3" type="ORF">RJ639_038629</name>
</gene>
<evidence type="ECO:0000256" key="2">
    <source>
        <dbReference type="PROSITE-ProRule" id="PRU00481"/>
    </source>
</evidence>
<comment type="function">
    <text evidence="1">Catalyzes the formation of pyridoxal 5'-phosphate from ribose 5-phosphate (RBP), glyceraldehyde 3-phosphate (G3P) and ammonia. The ammonia is provided by PDX2. Can also use ribulose 5-phosphate and dihydroxyacetone phosphate as substrates, resulting from enzyme-catalyzed isomerization of RBP and G3P, respectively. Also plays an indirect role in resistance to singlet oxygen-generating photosensitizers.</text>
</comment>